<dbReference type="Pfam" id="PF09299">
    <property type="entry name" value="Mu-transpos_C"/>
    <property type="match status" value="1"/>
</dbReference>
<dbReference type="Proteomes" id="UP001367030">
    <property type="component" value="Unassembled WGS sequence"/>
</dbReference>
<dbReference type="SUPFAM" id="SSF50610">
    <property type="entry name" value="mu transposase, C-terminal domain"/>
    <property type="match status" value="1"/>
</dbReference>
<feature type="region of interest" description="Disordered" evidence="1">
    <location>
        <begin position="491"/>
        <end position="513"/>
    </location>
</feature>
<dbReference type="EMBL" id="JBBKZS010000033">
    <property type="protein sequence ID" value="MEJ8859632.1"/>
    <property type="molecule type" value="Genomic_DNA"/>
</dbReference>
<dbReference type="InterPro" id="IPR001584">
    <property type="entry name" value="Integrase_cat-core"/>
</dbReference>
<sequence length="536" mass="60868">MPRSPAITEREIQIADVLRPLGTGALTRDQALVAADLLNVHWTHVYRLRKRFLASPVVSSVVPRKTGRKPGPRLDPDVETILQKALHLWLPKQRQLAHPLLDLCTEIKRQCKAAKVKAPSRNTVAARWAVYREEQAALLAKDPAAQKAPGNFNAKSLLDIVQIDHTQADAFVVDPWFRRTIGRPWLTLAIDITSRCVVGCYVGMERPNAGTVALLLSRIALPKAPWLKTLGVDAAWPMQGIPKILHLDNAAEFKSKALRVGCSQYGIDLMYRPVGRPHFGGHIERLNRTLMQRLKGVPGATGNSVKGRKAGKPEEKAALTLVEFERWLAVEVALRYHHSEHRGLMGATPANAWQTLAEVQQPRQLVPGPEEAWNWLVHFMPLTHRTVQGDGVTIFHIRYWHPIFTAWRVERKKVLVRYHPEDLSRIFVSTNGRQYIEARYADLRRPAISLWEQRAMCRVLRGDKRPVSEASIFKAIEAQRQIIVKARADTRLQRRETPSRKPKSRPPPWAPPLEPVVQRAEVDYSKTLRPFNVEVW</sequence>
<accession>A0ABU8XIC6</accession>
<organism evidence="3 4">
    <name type="scientific">Variovorax robiniae</name>
    <dbReference type="NCBI Taxonomy" id="1836199"/>
    <lineage>
        <taxon>Bacteria</taxon>
        <taxon>Pseudomonadati</taxon>
        <taxon>Pseudomonadota</taxon>
        <taxon>Betaproteobacteria</taxon>
        <taxon>Burkholderiales</taxon>
        <taxon>Comamonadaceae</taxon>
        <taxon>Variovorax</taxon>
    </lineage>
</organism>
<evidence type="ECO:0000313" key="3">
    <source>
        <dbReference type="EMBL" id="MEJ8859632.1"/>
    </source>
</evidence>
<dbReference type="InterPro" id="IPR009004">
    <property type="entry name" value="Transposase_Mu_C"/>
</dbReference>
<gene>
    <name evidence="3" type="ORF">WKW79_34080</name>
</gene>
<proteinExistence type="predicted"/>
<dbReference type="InterPro" id="IPR015378">
    <property type="entry name" value="Transposase-like_Mu_C"/>
</dbReference>
<feature type="domain" description="Integrase catalytic" evidence="2">
    <location>
        <begin position="145"/>
        <end position="357"/>
    </location>
</feature>
<evidence type="ECO:0000313" key="4">
    <source>
        <dbReference type="Proteomes" id="UP001367030"/>
    </source>
</evidence>
<comment type="caution">
    <text evidence="3">The sequence shown here is derived from an EMBL/GenBank/DDBJ whole genome shotgun (WGS) entry which is preliminary data.</text>
</comment>
<dbReference type="InterPro" id="IPR036397">
    <property type="entry name" value="RNaseH_sf"/>
</dbReference>
<dbReference type="PROSITE" id="PS50994">
    <property type="entry name" value="INTEGRASE"/>
    <property type="match status" value="1"/>
</dbReference>
<keyword evidence="4" id="KW-1185">Reference proteome</keyword>
<dbReference type="InterPro" id="IPR012337">
    <property type="entry name" value="RNaseH-like_sf"/>
</dbReference>
<protein>
    <submittedName>
        <fullName evidence="3">Mu transposase C-terminal domain-containing protein</fullName>
    </submittedName>
</protein>
<dbReference type="SUPFAM" id="SSF53098">
    <property type="entry name" value="Ribonuclease H-like"/>
    <property type="match status" value="1"/>
</dbReference>
<dbReference type="RefSeq" id="WP_340339669.1">
    <property type="nucleotide sequence ID" value="NZ_JBBKZS010000033.1"/>
</dbReference>
<reference evidence="3 4" key="1">
    <citation type="submission" date="2024-03" db="EMBL/GenBank/DDBJ databases">
        <title>Novel species of the genus Variovorax.</title>
        <authorList>
            <person name="Liu Q."/>
            <person name="Xin Y.-H."/>
        </authorList>
    </citation>
    <scope>NUCLEOTIDE SEQUENCE [LARGE SCALE GENOMIC DNA]</scope>
    <source>
        <strain evidence="3 4">KACC 18901</strain>
    </source>
</reference>
<evidence type="ECO:0000259" key="2">
    <source>
        <dbReference type="PROSITE" id="PS50994"/>
    </source>
</evidence>
<evidence type="ECO:0000256" key="1">
    <source>
        <dbReference type="SAM" id="MobiDB-lite"/>
    </source>
</evidence>
<dbReference type="Gene3D" id="3.30.420.10">
    <property type="entry name" value="Ribonuclease H-like superfamily/Ribonuclease H"/>
    <property type="match status" value="1"/>
</dbReference>
<name>A0ABU8XIC6_9BURK</name>